<organism evidence="4 5">
    <name type="scientific">Aquatica leii</name>
    <dbReference type="NCBI Taxonomy" id="1421715"/>
    <lineage>
        <taxon>Eukaryota</taxon>
        <taxon>Metazoa</taxon>
        <taxon>Ecdysozoa</taxon>
        <taxon>Arthropoda</taxon>
        <taxon>Hexapoda</taxon>
        <taxon>Insecta</taxon>
        <taxon>Pterygota</taxon>
        <taxon>Neoptera</taxon>
        <taxon>Endopterygota</taxon>
        <taxon>Coleoptera</taxon>
        <taxon>Polyphaga</taxon>
        <taxon>Elateriformia</taxon>
        <taxon>Elateroidea</taxon>
        <taxon>Lampyridae</taxon>
        <taxon>Luciolinae</taxon>
        <taxon>Aquatica</taxon>
    </lineage>
</organism>
<sequence length="297" mass="33073">MFAVKVLVICSLAILSSAQFDGHVLYGHGHDHSDYYAHPKYEFKYGVSDPHTKDQHSQHEIRDGDTVKGEYSLHEPDEKINGIFAELEAINVDGFNTILTKVLSDLESLADDYLSGDEKEVDYLLHDNNVVESYSAEVNIDSDILPNNVEIDSDDELLSLMQKNCNAKKRPLCEHELREVVANTFSQDDDVDDEVIVSETDDSEVDELYESEHQTDSDKTVVSDLAADSDSKSNLQISQSLLPGYKGKDGTIWRKISSRCGCTPSYNIIRSAAGPQGNARNANTPIDACNCMIDKKY</sequence>
<dbReference type="AlphaFoldDB" id="A0AAN7P8D9"/>
<evidence type="ECO:0000313" key="4">
    <source>
        <dbReference type="EMBL" id="KAK4879342.1"/>
    </source>
</evidence>
<keyword evidence="5" id="KW-1185">Reference proteome</keyword>
<proteinExistence type="predicted"/>
<keyword evidence="3" id="KW-0732">Signal</keyword>
<accession>A0AAN7P8D9</accession>
<name>A0AAN7P8D9_9COLE</name>
<feature type="region of interest" description="Disordered" evidence="2">
    <location>
        <begin position="201"/>
        <end position="221"/>
    </location>
</feature>
<evidence type="ECO:0000256" key="1">
    <source>
        <dbReference type="ARBA" id="ARBA00022460"/>
    </source>
</evidence>
<keyword evidence="1" id="KW-0193">Cuticle</keyword>
<dbReference type="Pfam" id="PF00379">
    <property type="entry name" value="Chitin_bind_4"/>
    <property type="match status" value="1"/>
</dbReference>
<dbReference type="InterPro" id="IPR051217">
    <property type="entry name" value="Insect_Cuticle_Struc_Prot"/>
</dbReference>
<dbReference type="GO" id="GO:0031012">
    <property type="term" value="C:extracellular matrix"/>
    <property type="evidence" value="ECO:0007669"/>
    <property type="project" value="TreeGrafter"/>
</dbReference>
<comment type="caution">
    <text evidence="4">The sequence shown here is derived from an EMBL/GenBank/DDBJ whole genome shotgun (WGS) entry which is preliminary data.</text>
</comment>
<reference evidence="5" key="1">
    <citation type="submission" date="2023-01" db="EMBL/GenBank/DDBJ databases">
        <title>Key to firefly adult light organ development and bioluminescence: homeobox transcription factors regulate luciferase expression and transportation to peroxisome.</title>
        <authorList>
            <person name="Fu X."/>
        </authorList>
    </citation>
    <scope>NUCLEOTIDE SEQUENCE [LARGE SCALE GENOMIC DNA]</scope>
</reference>
<dbReference type="PANTHER" id="PTHR12236:SF95">
    <property type="entry name" value="CUTICULAR PROTEIN 76BD, ISOFORM C-RELATED"/>
    <property type="match status" value="1"/>
</dbReference>
<evidence type="ECO:0000256" key="2">
    <source>
        <dbReference type="SAM" id="MobiDB-lite"/>
    </source>
</evidence>
<dbReference type="GO" id="GO:0042302">
    <property type="term" value="F:structural constituent of cuticle"/>
    <property type="evidence" value="ECO:0007669"/>
    <property type="project" value="UniProtKB-KW"/>
</dbReference>
<gene>
    <name evidence="4" type="ORF">RN001_007488</name>
</gene>
<dbReference type="EMBL" id="JARPUR010000003">
    <property type="protein sequence ID" value="KAK4879342.1"/>
    <property type="molecule type" value="Genomic_DNA"/>
</dbReference>
<dbReference type="GO" id="GO:0005615">
    <property type="term" value="C:extracellular space"/>
    <property type="evidence" value="ECO:0007669"/>
    <property type="project" value="TreeGrafter"/>
</dbReference>
<dbReference type="InterPro" id="IPR000618">
    <property type="entry name" value="Insect_cuticle"/>
</dbReference>
<dbReference type="Proteomes" id="UP001353858">
    <property type="component" value="Unassembled WGS sequence"/>
</dbReference>
<dbReference type="PANTHER" id="PTHR12236">
    <property type="entry name" value="STRUCTURAL CONTITUENT OF CUTICLE"/>
    <property type="match status" value="1"/>
</dbReference>
<feature type="compositionally biased region" description="Basic and acidic residues" evidence="2">
    <location>
        <begin position="210"/>
        <end position="221"/>
    </location>
</feature>
<feature type="signal peptide" evidence="3">
    <location>
        <begin position="1"/>
        <end position="18"/>
    </location>
</feature>
<evidence type="ECO:0000256" key="3">
    <source>
        <dbReference type="SAM" id="SignalP"/>
    </source>
</evidence>
<protein>
    <submittedName>
        <fullName evidence="4">Uncharacterized protein</fullName>
    </submittedName>
</protein>
<feature type="chain" id="PRO_5042873180" evidence="3">
    <location>
        <begin position="19"/>
        <end position="297"/>
    </location>
</feature>
<evidence type="ECO:0000313" key="5">
    <source>
        <dbReference type="Proteomes" id="UP001353858"/>
    </source>
</evidence>